<proteinExistence type="predicted"/>
<keyword evidence="1" id="KW-0732">Signal</keyword>
<reference evidence="3 4" key="1">
    <citation type="submission" date="2024-12" db="EMBL/GenBank/DDBJ databases">
        <authorList>
            <person name="Hu S."/>
        </authorList>
    </citation>
    <scope>NUCLEOTIDE SEQUENCE [LARGE SCALE GENOMIC DNA]</scope>
    <source>
        <strain evidence="3 4">P-25</strain>
    </source>
</reference>
<dbReference type="SUPFAM" id="SSF48208">
    <property type="entry name" value="Six-hairpin glycosidases"/>
    <property type="match status" value="1"/>
</dbReference>
<gene>
    <name evidence="3" type="ORF">E5L68_002655</name>
</gene>
<organism evidence="3 4">
    <name type="scientific">Pedobacter helvus</name>
    <dbReference type="NCBI Taxonomy" id="2563444"/>
    <lineage>
        <taxon>Bacteria</taxon>
        <taxon>Pseudomonadati</taxon>
        <taxon>Bacteroidota</taxon>
        <taxon>Sphingobacteriia</taxon>
        <taxon>Sphingobacteriales</taxon>
        <taxon>Sphingobacteriaceae</taxon>
        <taxon>Pedobacter</taxon>
    </lineage>
</organism>
<feature type="chain" id="PRO_5046206424" evidence="1">
    <location>
        <begin position="30"/>
        <end position="482"/>
    </location>
</feature>
<evidence type="ECO:0000313" key="3">
    <source>
        <dbReference type="EMBL" id="MFN0290272.1"/>
    </source>
</evidence>
<dbReference type="InterPro" id="IPR054491">
    <property type="entry name" value="MGH1-like_GH"/>
</dbReference>
<sequence length="482" mass="53983">MNKSSLDRTLSVKCLSVVFTALLVFTVSASVSAQKASAQHQLYSKAFNLAIKVVDTNTHNQILAAGGDYGAEWTRDIAINSWNGVSLLRPNVAEKSLWSVTENKKTVGHQYWDKIIWVIASLNHYQVNRDEEFLKQAYKCGLATIKELENAEFDRNYGLFKGPSVFNDGIAGYPEPIFDPTNMSTFVLDHPNSKEIKTLSTNCIYYGAYQALIEMSKILNENQATRQEFIVKAQKLKTSILKHLYDGKKNKLYYLVDHNGKIDESQEAMGISFAAIFGVLDPVFAKSLIHDAHRSAFGITSIYPDFPRYSPDTPGRHNNIVWPVVNGFYAKSAILTGNYAKFEQELKALAHLAMDKDKGNDDFKEIYNPYTGKPDGGWQSNKLTKSCNLQTWSATAYIDMVLFGVVGLRFNNAHQLVFEPYLPKEIGKINLQGLKYGEQQIDITLTGRGAKIKRFMVNGKPQANYVIPRNAKGKTSISIVLG</sequence>
<name>A0ABW9JD34_9SPHI</name>
<protein>
    <submittedName>
        <fullName evidence="3">MGH1-like glycoside hydrolase domain-containing protein</fullName>
    </submittedName>
</protein>
<dbReference type="Gene3D" id="2.60.420.10">
    <property type="entry name" value="Maltose phosphorylase, domain 3"/>
    <property type="match status" value="1"/>
</dbReference>
<dbReference type="Proteomes" id="UP001517367">
    <property type="component" value="Unassembled WGS sequence"/>
</dbReference>
<dbReference type="RefSeq" id="WP_138727858.1">
    <property type="nucleotide sequence ID" value="NZ_SRMP02000001.1"/>
</dbReference>
<dbReference type="Pfam" id="PF22422">
    <property type="entry name" value="MGH1-like_GH"/>
    <property type="match status" value="1"/>
</dbReference>
<evidence type="ECO:0000256" key="1">
    <source>
        <dbReference type="SAM" id="SignalP"/>
    </source>
</evidence>
<evidence type="ECO:0000313" key="4">
    <source>
        <dbReference type="Proteomes" id="UP001517367"/>
    </source>
</evidence>
<feature type="signal peptide" evidence="1">
    <location>
        <begin position="1"/>
        <end position="29"/>
    </location>
</feature>
<evidence type="ECO:0000259" key="2">
    <source>
        <dbReference type="Pfam" id="PF22422"/>
    </source>
</evidence>
<dbReference type="InterPro" id="IPR008928">
    <property type="entry name" value="6-hairpin_glycosidase_sf"/>
</dbReference>
<dbReference type="EMBL" id="SRMP02000001">
    <property type="protein sequence ID" value="MFN0290272.1"/>
    <property type="molecule type" value="Genomic_DNA"/>
</dbReference>
<dbReference type="Gene3D" id="1.50.10.10">
    <property type="match status" value="1"/>
</dbReference>
<accession>A0ABW9JD34</accession>
<feature type="domain" description="Mannosylglycerate hydrolase MGH1-like glycoside hydrolase" evidence="2">
    <location>
        <begin position="99"/>
        <end position="377"/>
    </location>
</feature>
<dbReference type="InterPro" id="IPR012341">
    <property type="entry name" value="6hp_glycosidase-like_sf"/>
</dbReference>
<keyword evidence="4" id="KW-1185">Reference proteome</keyword>
<comment type="caution">
    <text evidence="3">The sequence shown here is derived from an EMBL/GenBank/DDBJ whole genome shotgun (WGS) entry which is preliminary data.</text>
</comment>